<keyword evidence="1" id="KW-0472">Membrane</keyword>
<protein>
    <recommendedName>
        <fullName evidence="4">Type VII secretion-associated protein</fullName>
    </recommendedName>
</protein>
<feature type="transmembrane region" description="Helical" evidence="1">
    <location>
        <begin position="281"/>
        <end position="301"/>
    </location>
</feature>
<evidence type="ECO:0000256" key="1">
    <source>
        <dbReference type="SAM" id="Phobius"/>
    </source>
</evidence>
<gene>
    <name evidence="2" type="ORF">GCM10011591_31690</name>
</gene>
<reference evidence="2" key="1">
    <citation type="journal article" date="2014" name="Int. J. Syst. Evol. Microbiol.">
        <title>Complete genome sequence of Corynebacterium casei LMG S-19264T (=DSM 44701T), isolated from a smear-ripened cheese.</title>
        <authorList>
            <consortium name="US DOE Joint Genome Institute (JGI-PGF)"/>
            <person name="Walter F."/>
            <person name="Albersmeier A."/>
            <person name="Kalinowski J."/>
            <person name="Ruckert C."/>
        </authorList>
    </citation>
    <scope>NUCLEOTIDE SEQUENCE</scope>
    <source>
        <strain evidence="2">CGMCC 4.7278</strain>
    </source>
</reference>
<name>A0A917VAZ5_9NOCA</name>
<accession>A0A917VAZ5</accession>
<evidence type="ECO:0000313" key="2">
    <source>
        <dbReference type="EMBL" id="GGK57231.1"/>
    </source>
</evidence>
<reference evidence="2" key="2">
    <citation type="submission" date="2020-09" db="EMBL/GenBank/DDBJ databases">
        <authorList>
            <person name="Sun Q."/>
            <person name="Zhou Y."/>
        </authorList>
    </citation>
    <scope>NUCLEOTIDE SEQUENCE</scope>
    <source>
        <strain evidence="2">CGMCC 4.7278</strain>
    </source>
</reference>
<dbReference type="InterPro" id="IPR023840">
    <property type="entry name" value="T7SS_Rv3446c"/>
</dbReference>
<organism evidence="2 3">
    <name type="scientific">Nocardia camponoti</name>
    <dbReference type="NCBI Taxonomy" id="1616106"/>
    <lineage>
        <taxon>Bacteria</taxon>
        <taxon>Bacillati</taxon>
        <taxon>Actinomycetota</taxon>
        <taxon>Actinomycetes</taxon>
        <taxon>Mycobacteriales</taxon>
        <taxon>Nocardiaceae</taxon>
        <taxon>Nocardia</taxon>
    </lineage>
</organism>
<keyword evidence="1" id="KW-1133">Transmembrane helix</keyword>
<comment type="caution">
    <text evidence="2">The sequence shown here is derived from an EMBL/GenBank/DDBJ whole genome shotgun (WGS) entry which is preliminary data.</text>
</comment>
<keyword evidence="3" id="KW-1185">Reference proteome</keyword>
<evidence type="ECO:0008006" key="4">
    <source>
        <dbReference type="Google" id="ProtNLM"/>
    </source>
</evidence>
<proteinExistence type="predicted"/>
<evidence type="ECO:0000313" key="3">
    <source>
        <dbReference type="Proteomes" id="UP000612956"/>
    </source>
</evidence>
<dbReference type="EMBL" id="BMMW01000003">
    <property type="protein sequence ID" value="GGK57231.1"/>
    <property type="molecule type" value="Genomic_DNA"/>
</dbReference>
<dbReference type="NCBIfam" id="TIGR03931">
    <property type="entry name" value="T7SS_Rv3446c"/>
    <property type="match status" value="1"/>
</dbReference>
<dbReference type="Proteomes" id="UP000612956">
    <property type="component" value="Unassembled WGS sequence"/>
</dbReference>
<keyword evidence="1" id="KW-0812">Transmembrane</keyword>
<dbReference type="AlphaFoldDB" id="A0A917VAZ5"/>
<sequence>MNVVELIVSEGRIWARATETHWDIVPSVMLNSDHNGLIAGQPLNLDGRTASAVRHVVDEWLAFDGLSFSTAAAMRVVLTELLGGLRIELPCDRLVVVHPTSWSRRTRERFDDAARSLTNDVEFVPIAERVSNTDEATRRLTRSVCFEFDSLSTTATLVEYDGRGAHVGICEYDPVLAPVELASPAGRRALETMLTEHGELHRVRLLHVFGRVPPEILTVVREVAESVYEHPVEIRQRLALEISCPVVPVPVYTPTIAPSQAEWVGGLRARAAQDRPSRTRAFAVVAAVATVAIAAAAGLFLHIRGPEPSDSAALDTSARTPVPATFGHQPLTVTPPSSAPTTTVESVGRITFDIPAGWHRDVTSTRIELRPDSATPQRITLTQKAIGADVTIDAVRADLENQARGRPAGSLSPIRRGTVLSGQPGLSYDEHPADGSTVRWSVVLEKGLQVSTGCQYRGDWEAIRSACETVIGRLHVDS</sequence>